<organism evidence="1 2">
    <name type="scientific">Smallanthus sonchifolius</name>
    <dbReference type="NCBI Taxonomy" id="185202"/>
    <lineage>
        <taxon>Eukaryota</taxon>
        <taxon>Viridiplantae</taxon>
        <taxon>Streptophyta</taxon>
        <taxon>Embryophyta</taxon>
        <taxon>Tracheophyta</taxon>
        <taxon>Spermatophyta</taxon>
        <taxon>Magnoliopsida</taxon>
        <taxon>eudicotyledons</taxon>
        <taxon>Gunneridae</taxon>
        <taxon>Pentapetalae</taxon>
        <taxon>asterids</taxon>
        <taxon>campanulids</taxon>
        <taxon>Asterales</taxon>
        <taxon>Asteraceae</taxon>
        <taxon>Asteroideae</taxon>
        <taxon>Heliantheae alliance</taxon>
        <taxon>Millerieae</taxon>
        <taxon>Smallanthus</taxon>
    </lineage>
</organism>
<evidence type="ECO:0000313" key="1">
    <source>
        <dbReference type="EMBL" id="KAI3783927.1"/>
    </source>
</evidence>
<dbReference type="EMBL" id="CM042031">
    <property type="protein sequence ID" value="KAI3783927.1"/>
    <property type="molecule type" value="Genomic_DNA"/>
</dbReference>
<keyword evidence="2" id="KW-1185">Reference proteome</keyword>
<dbReference type="Proteomes" id="UP001056120">
    <property type="component" value="Linkage Group LG14"/>
</dbReference>
<evidence type="ECO:0000313" key="2">
    <source>
        <dbReference type="Proteomes" id="UP001056120"/>
    </source>
</evidence>
<sequence length="79" mass="8983">MGSLRDCMVVKNFLNTKDIKPNNLLLDRYGHLRLSDFDMCKPLDFGTPEEKDFTTLDNVSNSTGDGNIRDFVSYPSVFC</sequence>
<protein>
    <submittedName>
        <fullName evidence="1">Uncharacterized protein</fullName>
    </submittedName>
</protein>
<reference evidence="1 2" key="2">
    <citation type="journal article" date="2022" name="Mol. Ecol. Resour.">
        <title>The genomes of chicory, endive, great burdock and yacon provide insights into Asteraceae paleo-polyploidization history and plant inulin production.</title>
        <authorList>
            <person name="Fan W."/>
            <person name="Wang S."/>
            <person name="Wang H."/>
            <person name="Wang A."/>
            <person name="Jiang F."/>
            <person name="Liu H."/>
            <person name="Zhao H."/>
            <person name="Xu D."/>
            <person name="Zhang Y."/>
        </authorList>
    </citation>
    <scope>NUCLEOTIDE SEQUENCE [LARGE SCALE GENOMIC DNA]</scope>
    <source>
        <strain evidence="2">cv. Yunnan</strain>
        <tissue evidence="1">Leaves</tissue>
    </source>
</reference>
<reference evidence="2" key="1">
    <citation type="journal article" date="2022" name="Mol. Ecol. Resour.">
        <title>The genomes of chicory, endive, great burdock and yacon provide insights into Asteraceae palaeo-polyploidization history and plant inulin production.</title>
        <authorList>
            <person name="Fan W."/>
            <person name="Wang S."/>
            <person name="Wang H."/>
            <person name="Wang A."/>
            <person name="Jiang F."/>
            <person name="Liu H."/>
            <person name="Zhao H."/>
            <person name="Xu D."/>
            <person name="Zhang Y."/>
        </authorList>
    </citation>
    <scope>NUCLEOTIDE SEQUENCE [LARGE SCALE GENOMIC DNA]</scope>
    <source>
        <strain evidence="2">cv. Yunnan</strain>
    </source>
</reference>
<name>A0ACB9GMG9_9ASTR</name>
<gene>
    <name evidence="1" type="ORF">L1987_43018</name>
</gene>
<proteinExistence type="predicted"/>
<comment type="caution">
    <text evidence="1">The sequence shown here is derived from an EMBL/GenBank/DDBJ whole genome shotgun (WGS) entry which is preliminary data.</text>
</comment>
<accession>A0ACB9GMG9</accession>